<evidence type="ECO:0000313" key="1">
    <source>
        <dbReference type="EMBL" id="QSX75735.1"/>
    </source>
</evidence>
<keyword evidence="2" id="KW-1185">Reference proteome</keyword>
<dbReference type="Proteomes" id="UP000663400">
    <property type="component" value="Chromosome"/>
</dbReference>
<name>A0ABX7RCK3_9GAMM</name>
<dbReference type="EMBL" id="CP071517">
    <property type="protein sequence ID" value="QSX75735.1"/>
    <property type="molecule type" value="Genomic_DNA"/>
</dbReference>
<organism evidence="1 2">
    <name type="scientific">Lysobacter arenosi</name>
    <dbReference type="NCBI Taxonomy" id="2795387"/>
    <lineage>
        <taxon>Bacteria</taxon>
        <taxon>Pseudomonadati</taxon>
        <taxon>Pseudomonadota</taxon>
        <taxon>Gammaproteobacteria</taxon>
        <taxon>Lysobacterales</taxon>
        <taxon>Lysobacteraceae</taxon>
        <taxon>Lysobacter</taxon>
    </lineage>
</organism>
<sequence length="92" mass="10454">MADEIDDTGTLKALLDRLNNFRLPRTMAVKKRVDAGERLTDEDITFLKGALEDAQRGQQVWARNPDMHKIGVQIVELYDDIISKAVENEKKA</sequence>
<protein>
    <submittedName>
        <fullName evidence="1">Uncharacterized protein</fullName>
    </submittedName>
</protein>
<evidence type="ECO:0000313" key="2">
    <source>
        <dbReference type="Proteomes" id="UP000663400"/>
    </source>
</evidence>
<reference evidence="1 2" key="1">
    <citation type="submission" date="2021-02" db="EMBL/GenBank/DDBJ databases">
        <title>Lysobacter arenosi sp. nov., isolated from soil of gangwondo yeongwol, south Korea.</title>
        <authorList>
            <person name="Kim K.R."/>
            <person name="Kim K.H."/>
            <person name="Jeon C.O."/>
        </authorList>
    </citation>
    <scope>NUCLEOTIDE SEQUENCE [LARGE SCALE GENOMIC DNA]</scope>
    <source>
        <strain evidence="1 2">R7</strain>
    </source>
</reference>
<accession>A0ABX7RCK3</accession>
<gene>
    <name evidence="1" type="ORF">HIV01_004200</name>
</gene>
<proteinExistence type="predicted"/>